<evidence type="ECO:0000256" key="1">
    <source>
        <dbReference type="ARBA" id="ARBA00001933"/>
    </source>
</evidence>
<dbReference type="Gene3D" id="3.40.640.10">
    <property type="entry name" value="Type I PLP-dependent aspartate aminotransferase-like (Major domain)"/>
    <property type="match status" value="1"/>
</dbReference>
<dbReference type="InterPro" id="IPR004839">
    <property type="entry name" value="Aminotransferase_I/II_large"/>
</dbReference>
<evidence type="ECO:0000313" key="11">
    <source>
        <dbReference type="EMBL" id="CAL1287854.1"/>
    </source>
</evidence>
<dbReference type="EC" id="2.6.1.2" evidence="8"/>
<evidence type="ECO:0000256" key="8">
    <source>
        <dbReference type="ARBA" id="ARBA00026106"/>
    </source>
</evidence>
<dbReference type="FunFam" id="3.90.1150.10:FF:000010">
    <property type="entry name" value="Alanine aminotransferase 2"/>
    <property type="match status" value="1"/>
</dbReference>
<dbReference type="EMBL" id="CAXIEN010000222">
    <property type="protein sequence ID" value="CAL1287854.1"/>
    <property type="molecule type" value="Genomic_DNA"/>
</dbReference>
<evidence type="ECO:0000256" key="6">
    <source>
        <dbReference type="ARBA" id="ARBA00025708"/>
    </source>
</evidence>
<dbReference type="GO" id="GO:0030170">
    <property type="term" value="F:pyridoxal phosphate binding"/>
    <property type="evidence" value="ECO:0007669"/>
    <property type="project" value="InterPro"/>
</dbReference>
<dbReference type="CDD" id="cd00609">
    <property type="entry name" value="AAT_like"/>
    <property type="match status" value="1"/>
</dbReference>
<feature type="domain" description="Aminotransferase class I/classII large" evidence="10">
    <location>
        <begin position="81"/>
        <end position="467"/>
    </location>
</feature>
<organism evidence="11 12">
    <name type="scientific">Larinioides sclopetarius</name>
    <dbReference type="NCBI Taxonomy" id="280406"/>
    <lineage>
        <taxon>Eukaryota</taxon>
        <taxon>Metazoa</taxon>
        <taxon>Ecdysozoa</taxon>
        <taxon>Arthropoda</taxon>
        <taxon>Chelicerata</taxon>
        <taxon>Arachnida</taxon>
        <taxon>Araneae</taxon>
        <taxon>Araneomorphae</taxon>
        <taxon>Entelegynae</taxon>
        <taxon>Araneoidea</taxon>
        <taxon>Araneidae</taxon>
        <taxon>Larinioides</taxon>
    </lineage>
</organism>
<dbReference type="InterPro" id="IPR045088">
    <property type="entry name" value="ALAT1/2-like"/>
</dbReference>
<comment type="cofactor">
    <cofactor evidence="1">
        <name>pyridoxal 5'-phosphate</name>
        <dbReference type="ChEBI" id="CHEBI:597326"/>
    </cofactor>
</comment>
<dbReference type="Pfam" id="PF00155">
    <property type="entry name" value="Aminotran_1_2"/>
    <property type="match status" value="1"/>
</dbReference>
<sequence>MDRRNLTLDNMNPNFKKMEYAVRGPLVTRAAEIENELKQGVKKPFNEVIRANIVDWHAMGQKPLTFIRQVLSLCAYPALMTDDKFPDDVKKRAQDILNDCGGNSIGAYSDSTGIEIIKQHVAQFIERRDGYPANPSDIILSAGVTEAVRLMFSLLNYTRNGKPPGIMVTIPQYPLYSSAIAECGMHQINYYLDEDNYWALNVAEMKKCLSESRNYCEPRALVVINPGNPTGSVLTHENIKEMIKFAYEEKLLLIADEVYQDNVSASGMQFHSLKKVMMEMGEPYKKVELLSLMSASKGYVGESGLRGGYAEIINLDPDVKNILLNSISSRMCPGVLGQVAVDCVVNAPQKGEPSYDLFMKEKAAVFESLKEHALLIEKSFSNMKGVKCNIVAGAMYVFPRLTLPEKAIEKAKSLGLAPDFFYAMQLLERAGICVVPGSGFGQMPGTYHIRATILPIREKLKILLQRLEEFHKKFLEEYE</sequence>
<keyword evidence="3" id="KW-0032">Aminotransferase</keyword>
<evidence type="ECO:0000259" key="10">
    <source>
        <dbReference type="Pfam" id="PF00155"/>
    </source>
</evidence>
<comment type="pathway">
    <text evidence="6">Amino-acid degradation; L-alanine degradation via transaminase pathway; pyruvate from L-alanine: step 1/1.</text>
</comment>
<dbReference type="Proteomes" id="UP001497382">
    <property type="component" value="Unassembled WGS sequence"/>
</dbReference>
<dbReference type="Gene3D" id="1.10.287.1970">
    <property type="match status" value="1"/>
</dbReference>
<comment type="catalytic activity">
    <reaction evidence="9">
        <text>L-alanine + 2-oxoglutarate = pyruvate + L-glutamate</text>
        <dbReference type="Rhea" id="RHEA:19453"/>
        <dbReference type="ChEBI" id="CHEBI:15361"/>
        <dbReference type="ChEBI" id="CHEBI:16810"/>
        <dbReference type="ChEBI" id="CHEBI:29985"/>
        <dbReference type="ChEBI" id="CHEBI:57972"/>
        <dbReference type="EC" id="2.6.1.2"/>
    </reaction>
</comment>
<dbReference type="InterPro" id="IPR015424">
    <property type="entry name" value="PyrdxlP-dep_Trfase"/>
</dbReference>
<proteinExistence type="inferred from homology"/>
<keyword evidence="4" id="KW-0808">Transferase</keyword>
<dbReference type="FunFam" id="1.10.287.1970:FF:000001">
    <property type="entry name" value="Alanine aminotransferase 2"/>
    <property type="match status" value="1"/>
</dbReference>
<comment type="similarity">
    <text evidence="7">Belongs to the class-I pyridoxal-phosphate-dependent aminotransferase family. Alanine aminotransferase subfamily.</text>
</comment>
<evidence type="ECO:0000256" key="5">
    <source>
        <dbReference type="ARBA" id="ARBA00022898"/>
    </source>
</evidence>
<dbReference type="PANTHER" id="PTHR11751">
    <property type="entry name" value="ALANINE AMINOTRANSFERASE"/>
    <property type="match status" value="1"/>
</dbReference>
<gene>
    <name evidence="11" type="ORF">LARSCL_LOCUS15051</name>
</gene>
<name>A0AAV2AXL9_9ARAC</name>
<dbReference type="PANTHER" id="PTHR11751:SF29">
    <property type="entry name" value="ALANINE TRANSAMINASE"/>
    <property type="match status" value="1"/>
</dbReference>
<dbReference type="InterPro" id="IPR015422">
    <property type="entry name" value="PyrdxlP-dep_Trfase_small"/>
</dbReference>
<dbReference type="SUPFAM" id="SSF53383">
    <property type="entry name" value="PLP-dependent transferases"/>
    <property type="match status" value="1"/>
</dbReference>
<dbReference type="AlphaFoldDB" id="A0AAV2AXL9"/>
<evidence type="ECO:0000256" key="4">
    <source>
        <dbReference type="ARBA" id="ARBA00022679"/>
    </source>
</evidence>
<keyword evidence="12" id="KW-1185">Reference proteome</keyword>
<protein>
    <recommendedName>
        <fullName evidence="8">alanine transaminase</fullName>
        <ecNumber evidence="8">2.6.1.2</ecNumber>
    </recommendedName>
</protein>
<comment type="caution">
    <text evidence="11">The sequence shown here is derived from an EMBL/GenBank/DDBJ whole genome shotgun (WGS) entry which is preliminary data.</text>
</comment>
<accession>A0AAV2AXL9</accession>
<reference evidence="11 12" key="1">
    <citation type="submission" date="2024-04" db="EMBL/GenBank/DDBJ databases">
        <authorList>
            <person name="Rising A."/>
            <person name="Reimegard J."/>
            <person name="Sonavane S."/>
            <person name="Akerstrom W."/>
            <person name="Nylinder S."/>
            <person name="Hedman E."/>
            <person name="Kallberg Y."/>
        </authorList>
    </citation>
    <scope>NUCLEOTIDE SEQUENCE [LARGE SCALE GENOMIC DNA]</scope>
</reference>
<dbReference type="FunFam" id="3.40.640.10:FF:000012">
    <property type="entry name" value="alanine aminotransferase 2"/>
    <property type="match status" value="1"/>
</dbReference>
<keyword evidence="5" id="KW-0663">Pyridoxal phosphate</keyword>
<evidence type="ECO:0000256" key="3">
    <source>
        <dbReference type="ARBA" id="ARBA00022576"/>
    </source>
</evidence>
<evidence type="ECO:0000256" key="7">
    <source>
        <dbReference type="ARBA" id="ARBA00025785"/>
    </source>
</evidence>
<dbReference type="GO" id="GO:0004021">
    <property type="term" value="F:L-alanine:2-oxoglutarate aminotransferase activity"/>
    <property type="evidence" value="ECO:0007669"/>
    <property type="project" value="UniProtKB-EC"/>
</dbReference>
<dbReference type="InterPro" id="IPR015421">
    <property type="entry name" value="PyrdxlP-dep_Trfase_major"/>
</dbReference>
<evidence type="ECO:0000256" key="2">
    <source>
        <dbReference type="ARBA" id="ARBA00011738"/>
    </source>
</evidence>
<dbReference type="Gene3D" id="3.90.1150.10">
    <property type="entry name" value="Aspartate Aminotransferase, domain 1"/>
    <property type="match status" value="1"/>
</dbReference>
<evidence type="ECO:0000256" key="9">
    <source>
        <dbReference type="ARBA" id="ARBA00047412"/>
    </source>
</evidence>
<comment type="subunit">
    <text evidence="2">Homodimer.</text>
</comment>
<evidence type="ECO:0000313" key="12">
    <source>
        <dbReference type="Proteomes" id="UP001497382"/>
    </source>
</evidence>